<dbReference type="AlphaFoldDB" id="A0A4S8RXU7"/>
<protein>
    <submittedName>
        <fullName evidence="1">Uncharacterized protein</fullName>
    </submittedName>
</protein>
<name>A0A4S8RXU7_AURPU</name>
<evidence type="ECO:0000313" key="2">
    <source>
        <dbReference type="Proteomes" id="UP000304951"/>
    </source>
</evidence>
<organism evidence="1 2">
    <name type="scientific">Aureobasidium pullulans</name>
    <name type="common">Black yeast</name>
    <name type="synonym">Pullularia pullulans</name>
    <dbReference type="NCBI Taxonomy" id="5580"/>
    <lineage>
        <taxon>Eukaryota</taxon>
        <taxon>Fungi</taxon>
        <taxon>Dikarya</taxon>
        <taxon>Ascomycota</taxon>
        <taxon>Pezizomycotina</taxon>
        <taxon>Dothideomycetes</taxon>
        <taxon>Dothideomycetidae</taxon>
        <taxon>Dothideales</taxon>
        <taxon>Saccotheciaceae</taxon>
        <taxon>Aureobasidium</taxon>
    </lineage>
</organism>
<proteinExistence type="predicted"/>
<gene>
    <name evidence="1" type="ORF">D6D28_10410</name>
</gene>
<comment type="caution">
    <text evidence="1">The sequence shown here is derived from an EMBL/GenBank/DDBJ whole genome shotgun (WGS) entry which is preliminary data.</text>
</comment>
<accession>A0A4S8RXU7</accession>
<dbReference type="Proteomes" id="UP000304951">
    <property type="component" value="Unassembled WGS sequence"/>
</dbReference>
<reference evidence="1 2" key="1">
    <citation type="submission" date="2018-10" db="EMBL/GenBank/DDBJ databases">
        <title>Fifty Aureobasidium pullulans genomes reveal a recombining polyextremotolerant generalist.</title>
        <authorList>
            <person name="Gostincar C."/>
            <person name="Turk M."/>
            <person name="Zajc J."/>
            <person name="Gunde-Cimerman N."/>
        </authorList>
    </citation>
    <scope>NUCLEOTIDE SEQUENCE [LARGE SCALE GENOMIC DNA]</scope>
    <source>
        <strain evidence="1 2">EXF-11900</strain>
    </source>
</reference>
<sequence length="263" mass="30768">MNLCQNNYEDAIYLTLAKLCVSSSCKYLFVRRPLIITCPADCGPWSHDACTHRNFERFLDFINRRIDLGSYTRGVGFWFYCYVPWEWPNVPYRTLRVRARCHRLVPRTVDQLWEWHEEFRIASKDLYIGIKHSSPGPSTLRHMHREYTDCESAAWYFEFDDVNIEISVIDFEASIASLKKAVVHIQSQIDQQHVLRINNVPCWPHSPITKPSSPPTKPDLCPTFLLELHTSTINQVIGPWRAKEEQYGVHHLFDIAGSWLSKD</sequence>
<dbReference type="EMBL" id="QZAF01001048">
    <property type="protein sequence ID" value="THV63768.1"/>
    <property type="molecule type" value="Genomic_DNA"/>
</dbReference>
<evidence type="ECO:0000313" key="1">
    <source>
        <dbReference type="EMBL" id="THV63768.1"/>
    </source>
</evidence>